<evidence type="ECO:0000313" key="1">
    <source>
        <dbReference type="EMBL" id="MCA9755047.1"/>
    </source>
</evidence>
<name>A0A956SC34_UNCEI</name>
<reference evidence="1" key="2">
    <citation type="journal article" date="2021" name="Microbiome">
        <title>Successional dynamics and alternative stable states in a saline activated sludge microbial community over 9 years.</title>
        <authorList>
            <person name="Wang Y."/>
            <person name="Ye J."/>
            <person name="Ju F."/>
            <person name="Liu L."/>
            <person name="Boyd J.A."/>
            <person name="Deng Y."/>
            <person name="Parks D.H."/>
            <person name="Jiang X."/>
            <person name="Yin X."/>
            <person name="Woodcroft B.J."/>
            <person name="Tyson G.W."/>
            <person name="Hugenholtz P."/>
            <person name="Polz M.F."/>
            <person name="Zhang T."/>
        </authorList>
    </citation>
    <scope>NUCLEOTIDE SEQUENCE</scope>
    <source>
        <strain evidence="1">HKST-UBA02</strain>
    </source>
</reference>
<sequence length="284" mass="30101">MEGAVHVQVVGATGRPVSGATVWIGGFESRWETGPLGDVLIDGLASSFYDVWAGEGAGGSGTRAAAVRAGELTEIQIELDPDEPILPRVDLWSYRRTYSYVDSARVSVLVQDAQDELGDLVVEWESDRDGPLPSRRPDGSGVVSLAAMLSRGPHELEVRVADSDGFVSRLEIVVEVVSVRPTAYILGPAGGTEVAAGDTVEFVGRIYDYETPLEDILVRWSSTRDGLLDETPASPNGTVAFKTAALSSGVHRVSLTATDHDGQESVVATVDLDVLPAPAGTNRE</sequence>
<dbReference type="Proteomes" id="UP000739538">
    <property type="component" value="Unassembled WGS sequence"/>
</dbReference>
<accession>A0A956SC34</accession>
<dbReference type="InterPro" id="IPR013783">
    <property type="entry name" value="Ig-like_fold"/>
</dbReference>
<evidence type="ECO:0008006" key="3">
    <source>
        <dbReference type="Google" id="ProtNLM"/>
    </source>
</evidence>
<gene>
    <name evidence="1" type="ORF">KDA27_04530</name>
</gene>
<evidence type="ECO:0000313" key="2">
    <source>
        <dbReference type="Proteomes" id="UP000739538"/>
    </source>
</evidence>
<reference evidence="1" key="1">
    <citation type="submission" date="2020-04" db="EMBL/GenBank/DDBJ databases">
        <authorList>
            <person name="Zhang T."/>
        </authorList>
    </citation>
    <scope>NUCLEOTIDE SEQUENCE</scope>
    <source>
        <strain evidence="1">HKST-UBA02</strain>
    </source>
</reference>
<dbReference type="EMBL" id="JAGQHS010000014">
    <property type="protein sequence ID" value="MCA9755047.1"/>
    <property type="molecule type" value="Genomic_DNA"/>
</dbReference>
<proteinExistence type="predicted"/>
<dbReference type="AlphaFoldDB" id="A0A956SC34"/>
<dbReference type="Gene3D" id="2.60.40.10">
    <property type="entry name" value="Immunoglobulins"/>
    <property type="match status" value="1"/>
</dbReference>
<protein>
    <recommendedName>
        <fullName evidence="3">PKD domain-containing protein</fullName>
    </recommendedName>
</protein>
<organism evidence="1 2">
    <name type="scientific">Eiseniibacteriota bacterium</name>
    <dbReference type="NCBI Taxonomy" id="2212470"/>
    <lineage>
        <taxon>Bacteria</taxon>
        <taxon>Candidatus Eiseniibacteriota</taxon>
    </lineage>
</organism>
<comment type="caution">
    <text evidence="1">The sequence shown here is derived from an EMBL/GenBank/DDBJ whole genome shotgun (WGS) entry which is preliminary data.</text>
</comment>